<comment type="similarity">
    <text evidence="1">Belongs to the short-chain dehydrogenases/reductases (SDR) family.</text>
</comment>
<accession>A0A1I7LE39</accession>
<name>A0A1I7LE39_9BURK</name>
<reference evidence="4" key="1">
    <citation type="submission" date="2016-10" db="EMBL/GenBank/DDBJ databases">
        <authorList>
            <person name="Varghese N."/>
            <person name="Submissions S."/>
        </authorList>
    </citation>
    <scope>NUCLEOTIDE SEQUENCE [LARGE SCALE GENOMIC DNA]</scope>
    <source>
        <strain evidence="4">CGMCC 1.11014</strain>
    </source>
</reference>
<evidence type="ECO:0000259" key="2">
    <source>
        <dbReference type="SMART" id="SM00822"/>
    </source>
</evidence>
<dbReference type="PRINTS" id="PR00081">
    <property type="entry name" value="GDHRDH"/>
</dbReference>
<protein>
    <submittedName>
        <fullName evidence="3">NAD(P)-dependent dehydrogenase, short-chain alcohol dehydrogenase family</fullName>
    </submittedName>
</protein>
<dbReference type="SUPFAM" id="SSF51735">
    <property type="entry name" value="NAD(P)-binding Rossmann-fold domains"/>
    <property type="match status" value="1"/>
</dbReference>
<dbReference type="PRINTS" id="PR00080">
    <property type="entry name" value="SDRFAMILY"/>
</dbReference>
<dbReference type="InterPro" id="IPR020904">
    <property type="entry name" value="Sc_DH/Rdtase_CS"/>
</dbReference>
<organism evidence="3 4">
    <name type="scientific">Pseudoduganella namucuonensis</name>
    <dbReference type="NCBI Taxonomy" id="1035707"/>
    <lineage>
        <taxon>Bacteria</taxon>
        <taxon>Pseudomonadati</taxon>
        <taxon>Pseudomonadota</taxon>
        <taxon>Betaproteobacteria</taxon>
        <taxon>Burkholderiales</taxon>
        <taxon>Oxalobacteraceae</taxon>
        <taxon>Telluria group</taxon>
        <taxon>Pseudoduganella</taxon>
    </lineage>
</organism>
<proteinExistence type="inferred from homology"/>
<dbReference type="InterPro" id="IPR036291">
    <property type="entry name" value="NAD(P)-bd_dom_sf"/>
</dbReference>
<dbReference type="GO" id="GO:0016616">
    <property type="term" value="F:oxidoreductase activity, acting on the CH-OH group of donors, NAD or NADP as acceptor"/>
    <property type="evidence" value="ECO:0007669"/>
    <property type="project" value="UniProtKB-ARBA"/>
</dbReference>
<dbReference type="STRING" id="1035707.SAMN05216552_102751"/>
<dbReference type="PANTHER" id="PTHR42760">
    <property type="entry name" value="SHORT-CHAIN DEHYDROGENASES/REDUCTASES FAMILY MEMBER"/>
    <property type="match status" value="1"/>
</dbReference>
<keyword evidence="4" id="KW-1185">Reference proteome</keyword>
<dbReference type="AlphaFoldDB" id="A0A1I7LE39"/>
<dbReference type="RefSeq" id="WP_229490662.1">
    <property type="nucleotide sequence ID" value="NZ_FPBO01000027.1"/>
</dbReference>
<dbReference type="SMART" id="SM00822">
    <property type="entry name" value="PKS_KR"/>
    <property type="match status" value="1"/>
</dbReference>
<dbReference type="InterPro" id="IPR002347">
    <property type="entry name" value="SDR_fam"/>
</dbReference>
<evidence type="ECO:0000313" key="4">
    <source>
        <dbReference type="Proteomes" id="UP000199391"/>
    </source>
</evidence>
<dbReference type="PROSITE" id="PS00061">
    <property type="entry name" value="ADH_SHORT"/>
    <property type="match status" value="1"/>
</dbReference>
<evidence type="ECO:0000313" key="3">
    <source>
        <dbReference type="EMBL" id="SFV07836.1"/>
    </source>
</evidence>
<dbReference type="InterPro" id="IPR057326">
    <property type="entry name" value="KR_dom"/>
</dbReference>
<dbReference type="Gene3D" id="3.40.50.720">
    <property type="entry name" value="NAD(P)-binding Rossmann-like Domain"/>
    <property type="match status" value="1"/>
</dbReference>
<sequence>MNMRFDGKVVLVIGGNSGIGLASAKAFAREGGRVVITGRNPESLRAAAEEIGHGAFALASDSADLGQIDELMAAVRERHGRIDVLFVNAGIGAFVPAAEITERLWDQVMDVNLKGVFFTVQKALPMMGKGGSILLTSSIGWLKGLPTTSLYAASKAGVRSLGRTLAAELVGLGIRVNVVSPGPIETPITARTIGLAAEAVPAMLEQMGEHSPMKRMGRPEEVAAAVLFLASDDASYVTGTDFLVDAGLASF</sequence>
<gene>
    <name evidence="3" type="ORF">SAMN05216552_102751</name>
</gene>
<dbReference type="EMBL" id="FPBO01000027">
    <property type="protein sequence ID" value="SFV07836.1"/>
    <property type="molecule type" value="Genomic_DNA"/>
</dbReference>
<evidence type="ECO:0000256" key="1">
    <source>
        <dbReference type="ARBA" id="ARBA00006484"/>
    </source>
</evidence>
<feature type="domain" description="Ketoreductase" evidence="2">
    <location>
        <begin position="8"/>
        <end position="187"/>
    </location>
</feature>
<dbReference type="CDD" id="cd05233">
    <property type="entry name" value="SDR_c"/>
    <property type="match status" value="1"/>
</dbReference>
<dbReference type="Pfam" id="PF13561">
    <property type="entry name" value="adh_short_C2"/>
    <property type="match status" value="1"/>
</dbReference>
<dbReference type="Proteomes" id="UP000199391">
    <property type="component" value="Unassembled WGS sequence"/>
</dbReference>
<dbReference type="FunFam" id="3.40.50.720:FF:000084">
    <property type="entry name" value="Short-chain dehydrogenase reductase"/>
    <property type="match status" value="1"/>
</dbReference>